<evidence type="ECO:0000313" key="1">
    <source>
        <dbReference type="Ensembl" id="ENSCCNP00000023478.1"/>
    </source>
</evidence>
<accession>A0A8C0ZW65</accession>
<proteinExistence type="predicted"/>
<protein>
    <submittedName>
        <fullName evidence="1">Uncharacterized protein</fullName>
    </submittedName>
</protein>
<reference evidence="1" key="1">
    <citation type="submission" date="2023-09" db="UniProtKB">
        <authorList>
            <consortium name="Ensembl"/>
        </authorList>
    </citation>
    <scope>IDENTIFICATION</scope>
</reference>
<dbReference type="Ensembl" id="ENSCCNT00000029978.1">
    <property type="protein sequence ID" value="ENSCCNP00000023478.1"/>
    <property type="gene ID" value="ENSCCNG00000023047.1"/>
</dbReference>
<name>A0A8C0ZW65_CASCN</name>
<dbReference type="AlphaFoldDB" id="A0A8C0ZW65"/>
<sequence>PRPASGMELLQHRDVSWKRTHLQEAPFPSIMLPNILYCTNPSCWEERLPSKQPTAY</sequence>
<organism evidence="1">
    <name type="scientific">Castor canadensis</name>
    <name type="common">American beaver</name>
    <dbReference type="NCBI Taxonomy" id="51338"/>
    <lineage>
        <taxon>Eukaryota</taxon>
        <taxon>Metazoa</taxon>
        <taxon>Chordata</taxon>
        <taxon>Craniata</taxon>
        <taxon>Vertebrata</taxon>
        <taxon>Euteleostomi</taxon>
        <taxon>Mammalia</taxon>
        <taxon>Eutheria</taxon>
        <taxon>Euarchontoglires</taxon>
        <taxon>Glires</taxon>
        <taxon>Rodentia</taxon>
        <taxon>Castorimorpha</taxon>
        <taxon>Castoridae</taxon>
        <taxon>Castor</taxon>
    </lineage>
</organism>